<feature type="region of interest" description="Disordered" evidence="1">
    <location>
        <begin position="260"/>
        <end position="289"/>
    </location>
</feature>
<reference evidence="2" key="1">
    <citation type="submission" date="2022-10" db="EMBL/GenBank/DDBJ databases">
        <title>The complete genomes of actinobacterial strains from the NBC collection.</title>
        <authorList>
            <person name="Joergensen T.S."/>
            <person name="Alvarez Arevalo M."/>
            <person name="Sterndorff E.B."/>
            <person name="Faurdal D."/>
            <person name="Vuksanovic O."/>
            <person name="Mourched A.-S."/>
            <person name="Charusanti P."/>
            <person name="Shaw S."/>
            <person name="Blin K."/>
            <person name="Weber T."/>
        </authorList>
    </citation>
    <scope>NUCLEOTIDE SEQUENCE</scope>
    <source>
        <strain evidence="2">NBC_00093</strain>
    </source>
</reference>
<gene>
    <name evidence="2" type="ORF">OHA22_20890</name>
</gene>
<organism evidence="2">
    <name type="scientific">Streptomyces sp. NBC_00093</name>
    <dbReference type="NCBI Taxonomy" id="2975649"/>
    <lineage>
        <taxon>Bacteria</taxon>
        <taxon>Bacillati</taxon>
        <taxon>Actinomycetota</taxon>
        <taxon>Actinomycetes</taxon>
        <taxon>Kitasatosporales</taxon>
        <taxon>Streptomycetaceae</taxon>
        <taxon>Streptomyces</taxon>
    </lineage>
</organism>
<dbReference type="EMBL" id="CP108222">
    <property type="protein sequence ID" value="WTT17824.1"/>
    <property type="molecule type" value="Genomic_DNA"/>
</dbReference>
<feature type="compositionally biased region" description="Acidic residues" evidence="1">
    <location>
        <begin position="261"/>
        <end position="272"/>
    </location>
</feature>
<accession>A0AAU2A0E8</accession>
<evidence type="ECO:0000313" key="2">
    <source>
        <dbReference type="EMBL" id="WTT17824.1"/>
    </source>
</evidence>
<name>A0AAU2A0E8_9ACTN</name>
<dbReference type="AlphaFoldDB" id="A0AAU2A0E8"/>
<proteinExistence type="predicted"/>
<sequence>MSESTTTAQTPAVPLPSQEEIDAALRTLMRAWNPGVLLPGDLGHQDADYYDPDERCNCAGETEDGESRGCNCGDACVCDSCSYYRYARAKSCDATPHTTSLDTRCGRPTRYRVVGWRLEADWTRDASAAECGHSPEEDCWCGNGVVYASAGPVPRELRSLTACSVEHAQALIAHLRATYAEPDDKPNRVRWRFERWTYVLHDQELAAPLPMLRELTSIAHDSTGYAVKAYAENGPVAMWLDSVRSALARAVWHAAKPLERLDEDDDTADDDAPAPARQKPGEPHQCPALPGQLHAVVTVGATVQDVHFAGLYEDPEAAADHVSGYAAHAKHLSDRHVKPAPGCPGEMLLELPEKRERHGVQLAVVVPLQVLSDPRGEDEVSVFVAGDYSDDYYETGDQ</sequence>
<evidence type="ECO:0000256" key="1">
    <source>
        <dbReference type="SAM" id="MobiDB-lite"/>
    </source>
</evidence>
<protein>
    <submittedName>
        <fullName evidence="2">Uncharacterized protein</fullName>
    </submittedName>
</protein>